<organism evidence="1 2">
    <name type="scientific">Paenibacillus mendelii</name>
    <dbReference type="NCBI Taxonomy" id="206163"/>
    <lineage>
        <taxon>Bacteria</taxon>
        <taxon>Bacillati</taxon>
        <taxon>Bacillota</taxon>
        <taxon>Bacilli</taxon>
        <taxon>Bacillales</taxon>
        <taxon>Paenibacillaceae</taxon>
        <taxon>Paenibacillus</taxon>
    </lineage>
</organism>
<evidence type="ECO:0000313" key="2">
    <source>
        <dbReference type="Proteomes" id="UP001589818"/>
    </source>
</evidence>
<dbReference type="Pfam" id="PF14091">
    <property type="entry name" value="DUF4269"/>
    <property type="match status" value="1"/>
</dbReference>
<dbReference type="EMBL" id="JBHLVF010000041">
    <property type="protein sequence ID" value="MFC0394786.1"/>
    <property type="molecule type" value="Genomic_DNA"/>
</dbReference>
<dbReference type="RefSeq" id="WP_204815954.1">
    <property type="nucleotide sequence ID" value="NZ_JANHOF010000001.1"/>
</dbReference>
<reference evidence="1 2" key="1">
    <citation type="submission" date="2024-09" db="EMBL/GenBank/DDBJ databases">
        <authorList>
            <person name="Sun Q."/>
            <person name="Mori K."/>
        </authorList>
    </citation>
    <scope>NUCLEOTIDE SEQUENCE [LARGE SCALE GENOMIC DNA]</scope>
    <source>
        <strain evidence="1 2">CCM 4839</strain>
    </source>
</reference>
<comment type="caution">
    <text evidence="1">The sequence shown here is derived from an EMBL/GenBank/DDBJ whole genome shotgun (WGS) entry which is preliminary data.</text>
</comment>
<keyword evidence="2" id="KW-1185">Reference proteome</keyword>
<evidence type="ECO:0000313" key="1">
    <source>
        <dbReference type="EMBL" id="MFC0394786.1"/>
    </source>
</evidence>
<name>A0ABV6JFU3_9BACL</name>
<proteinExistence type="predicted"/>
<dbReference type="InterPro" id="IPR025365">
    <property type="entry name" value="DUF4269"/>
</dbReference>
<gene>
    <name evidence="1" type="ORF">ACFFJ8_25915</name>
</gene>
<dbReference type="Proteomes" id="UP001589818">
    <property type="component" value="Unassembled WGS sequence"/>
</dbReference>
<accession>A0ABV6JFU3</accession>
<protein>
    <submittedName>
        <fullName evidence="1">DUF4269 domain-containing protein</fullName>
    </submittedName>
</protein>
<sequence length="197" mass="22716">MDHLESRFLNIAYLSSGSVRQIEAYLALKALRIFERLEPYYPILVGTIPIGVDVAGSDLDIICEVMDMDRFEDIVTQLYRANENFNVRRRIAAGIERILVEFNYEGWPIELFGQAVRTMQQNGFKHMVIEHRILEALNEEGKARIRGLKESGLKTEPAFGSYLGIQGDPYQSLLQMYDWDDDKLLSFLHTDSKHSRV</sequence>